<comment type="similarity">
    <text evidence="1 4">Belongs to the prefoldin subunit alpha family.</text>
</comment>
<comment type="subunit">
    <text evidence="2 4">Heterohexamer of two PFD-alpha type and four PFD-beta type subunits.</text>
</comment>
<evidence type="ECO:0000256" key="5">
    <source>
        <dbReference type="SAM" id="Coils"/>
    </source>
</evidence>
<evidence type="ECO:0000256" key="3">
    <source>
        <dbReference type="ARBA" id="ARBA00023186"/>
    </source>
</evidence>
<dbReference type="GeneID" id="19316555"/>
<dbReference type="GO" id="GO:0015631">
    <property type="term" value="F:tubulin binding"/>
    <property type="evidence" value="ECO:0007669"/>
    <property type="project" value="TreeGrafter"/>
</dbReference>
<sequence length="209" mass="23586">MSASSTAASAASTSQQQQVQINPRGIPHAPFITNVQEHLGGPDEDVEPTLRKFQETMSKYKFMEMNTAQRRGGLEDKIPDIRKTLQMVEFLKQSRDNPDPIKTTFELNETLYAKAELEQTDKVHLWLGANVMLSYPLDEAIELLTTKLKSAETSLVAAKEDLDFLREQITIMEVNTARVHNWDVKRRRERREQLEQQGISGSGAAAKAS</sequence>
<name>A0A061HA30_9BASI</name>
<dbReference type="eggNOG" id="KOG3313">
    <property type="taxonomic scope" value="Eukaryota"/>
</dbReference>
<keyword evidence="3 4" id="KW-0143">Chaperone</keyword>
<dbReference type="KEGG" id="pfp:PFL1_02435"/>
<proteinExistence type="inferred from homology"/>
<dbReference type="AlphaFoldDB" id="A0A061HA30"/>
<dbReference type="Pfam" id="PF02996">
    <property type="entry name" value="Prefoldin"/>
    <property type="match status" value="1"/>
</dbReference>
<dbReference type="GO" id="GO:0007021">
    <property type="term" value="P:tubulin complex assembly"/>
    <property type="evidence" value="ECO:0007669"/>
    <property type="project" value="TreeGrafter"/>
</dbReference>
<evidence type="ECO:0000313" key="7">
    <source>
        <dbReference type="EMBL" id="EPQ29762.1"/>
    </source>
</evidence>
<dbReference type="InterPro" id="IPR004127">
    <property type="entry name" value="Prefoldin_subunit_alpha"/>
</dbReference>
<dbReference type="GO" id="GO:0007017">
    <property type="term" value="P:microtubule-based process"/>
    <property type="evidence" value="ECO:0007669"/>
    <property type="project" value="TreeGrafter"/>
</dbReference>
<feature type="compositionally biased region" description="Low complexity" evidence="6">
    <location>
        <begin position="1"/>
        <end position="18"/>
    </location>
</feature>
<evidence type="ECO:0000256" key="1">
    <source>
        <dbReference type="ARBA" id="ARBA00010048"/>
    </source>
</evidence>
<dbReference type="Proteomes" id="UP000053664">
    <property type="component" value="Unassembled WGS sequence"/>
</dbReference>
<dbReference type="CDD" id="cd23156">
    <property type="entry name" value="Prefoldin_3"/>
    <property type="match status" value="1"/>
</dbReference>
<dbReference type="PANTHER" id="PTHR12409:SF0">
    <property type="entry name" value="PREFOLDIN SUBUNIT 3"/>
    <property type="match status" value="1"/>
</dbReference>
<dbReference type="FunFam" id="1.10.287.370:FF:000001">
    <property type="entry name" value="Prefoldin subunit 3"/>
    <property type="match status" value="1"/>
</dbReference>
<evidence type="ECO:0000256" key="6">
    <source>
        <dbReference type="SAM" id="MobiDB-lite"/>
    </source>
</evidence>
<dbReference type="HOGENOM" id="CLU_083737_1_0_1"/>
<reference evidence="7 8" key="1">
    <citation type="journal article" date="2013" name="Plant Cell">
        <title>The transition from a phytopathogenic smut ancestor to an anamorphic biocontrol agent deciphered by comparative whole-genome analysis.</title>
        <authorList>
            <person name="Lefebvre F."/>
            <person name="Joly D.L."/>
            <person name="Labbe C."/>
            <person name="Teichmann B."/>
            <person name="Linning R."/>
            <person name="Belzile F."/>
            <person name="Bakkeren G."/>
            <person name="Belanger R.R."/>
        </authorList>
    </citation>
    <scope>NUCLEOTIDE SEQUENCE [LARGE SCALE GENOMIC DNA]</scope>
    <source>
        <strain evidence="7 8">PF-1</strain>
    </source>
</reference>
<dbReference type="SUPFAM" id="SSF46579">
    <property type="entry name" value="Prefoldin"/>
    <property type="match status" value="1"/>
</dbReference>
<dbReference type="GO" id="GO:0005737">
    <property type="term" value="C:cytoplasm"/>
    <property type="evidence" value="ECO:0007669"/>
    <property type="project" value="TreeGrafter"/>
</dbReference>
<dbReference type="Gene3D" id="1.10.287.370">
    <property type="match status" value="1"/>
</dbReference>
<feature type="region of interest" description="Disordered" evidence="6">
    <location>
        <begin position="1"/>
        <end position="21"/>
    </location>
</feature>
<accession>A0A061HA30</accession>
<evidence type="ECO:0000256" key="2">
    <source>
        <dbReference type="ARBA" id="ARBA00011695"/>
    </source>
</evidence>
<dbReference type="PIRSF" id="PIRSF016396">
    <property type="entry name" value="Prefoldin_subunit_3"/>
    <property type="match status" value="1"/>
</dbReference>
<dbReference type="OrthoDB" id="6375174at2759"/>
<feature type="coiled-coil region" evidence="5">
    <location>
        <begin position="141"/>
        <end position="175"/>
    </location>
</feature>
<keyword evidence="5" id="KW-0175">Coiled coil</keyword>
<evidence type="ECO:0000256" key="4">
    <source>
        <dbReference type="PIRNR" id="PIRNR016396"/>
    </source>
</evidence>
<evidence type="ECO:0000313" key="8">
    <source>
        <dbReference type="Proteomes" id="UP000053664"/>
    </source>
</evidence>
<protein>
    <recommendedName>
        <fullName evidence="4">Prefoldin subunit 3</fullName>
    </recommendedName>
</protein>
<dbReference type="RefSeq" id="XP_007878143.1">
    <property type="nucleotide sequence ID" value="XM_007879952.1"/>
</dbReference>
<dbReference type="InterPro" id="IPR016655">
    <property type="entry name" value="PFD3"/>
</dbReference>
<dbReference type="EMBL" id="KE361629">
    <property type="protein sequence ID" value="EPQ29762.1"/>
    <property type="molecule type" value="Genomic_DNA"/>
</dbReference>
<gene>
    <name evidence="7" type="ORF">PFL1_02435</name>
</gene>
<comment type="function">
    <text evidence="4">Binds specifically to cytosolic chaperonin (c-CPN) and transfers target proteins to it. Binds to nascent polypeptide chain and promotes folding in an environment in which there are many competing pathways for nonnative proteins.</text>
</comment>
<dbReference type="PANTHER" id="PTHR12409">
    <property type="entry name" value="PREFOLDIN SUBUNIT 3"/>
    <property type="match status" value="1"/>
</dbReference>
<dbReference type="GO" id="GO:0016272">
    <property type="term" value="C:prefoldin complex"/>
    <property type="evidence" value="ECO:0007669"/>
    <property type="project" value="UniProtKB-UniRule"/>
</dbReference>
<dbReference type="GO" id="GO:0006457">
    <property type="term" value="P:protein folding"/>
    <property type="evidence" value="ECO:0007669"/>
    <property type="project" value="UniProtKB-UniRule"/>
</dbReference>
<dbReference type="InterPro" id="IPR009053">
    <property type="entry name" value="Prefoldin"/>
</dbReference>
<organism evidence="7 8">
    <name type="scientific">Pseudozyma flocculosa PF-1</name>
    <dbReference type="NCBI Taxonomy" id="1277687"/>
    <lineage>
        <taxon>Eukaryota</taxon>
        <taxon>Fungi</taxon>
        <taxon>Dikarya</taxon>
        <taxon>Basidiomycota</taxon>
        <taxon>Ustilaginomycotina</taxon>
        <taxon>Ustilaginomycetes</taxon>
        <taxon>Ustilaginales</taxon>
        <taxon>Ustilaginaceae</taxon>
        <taxon>Pseudozyma</taxon>
    </lineage>
</organism>